<comment type="caution">
    <text evidence="2">The sequence shown here is derived from an EMBL/GenBank/DDBJ whole genome shotgun (WGS) entry which is preliminary data.</text>
</comment>
<evidence type="ECO:0000259" key="1">
    <source>
        <dbReference type="Pfam" id="PF01814"/>
    </source>
</evidence>
<dbReference type="Pfam" id="PF01814">
    <property type="entry name" value="Hemerythrin"/>
    <property type="match status" value="1"/>
</dbReference>
<feature type="domain" description="Hemerythrin-like" evidence="1">
    <location>
        <begin position="9"/>
        <end position="132"/>
    </location>
</feature>
<sequence length="165" mass="18425">MSQPTDLATALTAEHHEIDAAIERFTRTPPAQSLGEWARPLVDGLHALRRHIYLEEDLVFPPLKQGALRMPIMVMENEHGQMWRRLDALEALLEHDDVDTEPKRTAAIQACNELLELLSAHNSKEEPVIYPHVDPELSDAAKAQLGEFLVTGRTPAGWTPARAEG</sequence>
<dbReference type="STRING" id="1121927.GOHSU_12_00570"/>
<dbReference type="OrthoDB" id="3830515at2"/>
<keyword evidence="3" id="KW-1185">Reference proteome</keyword>
<organism evidence="2 3">
    <name type="scientific">Gordonia hirsuta DSM 44140 = NBRC 16056</name>
    <dbReference type="NCBI Taxonomy" id="1121927"/>
    <lineage>
        <taxon>Bacteria</taxon>
        <taxon>Bacillati</taxon>
        <taxon>Actinomycetota</taxon>
        <taxon>Actinomycetes</taxon>
        <taxon>Mycobacteriales</taxon>
        <taxon>Gordoniaceae</taxon>
        <taxon>Gordonia</taxon>
    </lineage>
</organism>
<reference evidence="2 3" key="1">
    <citation type="submission" date="2012-12" db="EMBL/GenBank/DDBJ databases">
        <title>Whole genome shotgun sequence of Gordonia hirsuta NBRC 16056.</title>
        <authorList>
            <person name="Isaki-Nakamura S."/>
            <person name="Hosoyama A."/>
            <person name="Tsuchikane K."/>
            <person name="Katsumata H."/>
            <person name="Baba S."/>
            <person name="Yamazaki S."/>
            <person name="Fujita N."/>
        </authorList>
    </citation>
    <scope>NUCLEOTIDE SEQUENCE [LARGE SCALE GENOMIC DNA]</scope>
    <source>
        <strain evidence="2 3">NBRC 16056</strain>
    </source>
</reference>
<dbReference type="Gene3D" id="1.20.120.520">
    <property type="entry name" value="nmb1532 protein domain like"/>
    <property type="match status" value="1"/>
</dbReference>
<proteinExistence type="predicted"/>
<dbReference type="InterPro" id="IPR012312">
    <property type="entry name" value="Hemerythrin-like"/>
</dbReference>
<accession>L7L9E0</accession>
<protein>
    <recommendedName>
        <fullName evidence="1">Hemerythrin-like domain-containing protein</fullName>
    </recommendedName>
</protein>
<evidence type="ECO:0000313" key="2">
    <source>
        <dbReference type="EMBL" id="GAC56667.1"/>
    </source>
</evidence>
<dbReference type="AlphaFoldDB" id="L7L9E0"/>
<gene>
    <name evidence="2" type="ORF">GOHSU_12_00570</name>
</gene>
<evidence type="ECO:0000313" key="3">
    <source>
        <dbReference type="Proteomes" id="UP000053405"/>
    </source>
</evidence>
<dbReference type="eggNOG" id="COG5592">
    <property type="taxonomic scope" value="Bacteria"/>
</dbReference>
<dbReference type="Proteomes" id="UP000053405">
    <property type="component" value="Unassembled WGS sequence"/>
</dbReference>
<dbReference type="EMBL" id="BANT01000012">
    <property type="protein sequence ID" value="GAC56667.1"/>
    <property type="molecule type" value="Genomic_DNA"/>
</dbReference>
<dbReference type="RefSeq" id="WP_005937326.1">
    <property type="nucleotide sequence ID" value="NZ_ATVK01000045.1"/>
</dbReference>
<name>L7L9E0_9ACTN</name>